<evidence type="ECO:0000256" key="4">
    <source>
        <dbReference type="ARBA" id="ARBA00022989"/>
    </source>
</evidence>
<name>S3CW91_OPHP1</name>
<dbReference type="OrthoDB" id="1935484at2759"/>
<dbReference type="AlphaFoldDB" id="S3CW91"/>
<dbReference type="FunFam" id="1.20.1250.20:FF:000106">
    <property type="entry name" value="MFS transporter, putative"/>
    <property type="match status" value="1"/>
</dbReference>
<evidence type="ECO:0000256" key="1">
    <source>
        <dbReference type="ARBA" id="ARBA00004141"/>
    </source>
</evidence>
<comment type="subcellular location">
    <subcellularLocation>
        <location evidence="1">Membrane</location>
        <topology evidence="1">Multi-pass membrane protein</topology>
    </subcellularLocation>
</comment>
<dbReference type="Gene3D" id="1.20.1250.20">
    <property type="entry name" value="MFS general substrate transporter like domains"/>
    <property type="match status" value="1"/>
</dbReference>
<evidence type="ECO:0000256" key="7">
    <source>
        <dbReference type="SAM" id="Phobius"/>
    </source>
</evidence>
<feature type="transmembrane region" description="Helical" evidence="7">
    <location>
        <begin position="291"/>
        <end position="311"/>
    </location>
</feature>
<sequence length="591" mass="67503">MPTVLWRTHRPSTRAPGQGEDDPGTSSGDDKASPQVVVSNKQGQDSINNVNGDIPPLGEPIDYTRRYFWEKRKPLDLDAIATQPSVFDDPDLAIQYRPRADWENIHRFDPLARWTWREEKALLRKIDVKIFIFTCVAFMSLEIDRVNLSQALSNNFLKDLGLTTNDYNLGNTVFLLSFMCAELPSQLVSKWMGPDRWIPLQMILWSIVAASQYKLNGRTSFLVTRSLLAILQGGFIPDMNLYLSYFYTSAELPIRLSRWWASMTLAIIIGAFLAFGILHMDGHKGVEGWRWLFLIEGLITLLVGISAFYFMPPSPTQTKGFPRSKEGWFTEREETIIVNRALRDDPSKGTMHNRQAITPRLLIKALSDYHLWPIYALGLTFQMPMGPTSQYLTLSLKGLGFTTFQTNLLIIPTYVISMITLLGGTLFADWSGQLALNGIIGQLWVLPCLIALYVTDTTTASRWAVFAIVTVLLGYPSNHSVQVGWASRNANTVRSRTVSTAMYNMCCQAGGVIYSNIYRSDDAPRYRRGNRDLIAINIAVIFLYLLVHVYYRWVNWRRDKIWNAWTPAEREHYVKTTSHEGNKRLDFRFDY</sequence>
<dbReference type="GO" id="GO:0022857">
    <property type="term" value="F:transmembrane transporter activity"/>
    <property type="evidence" value="ECO:0007669"/>
    <property type="project" value="InterPro"/>
</dbReference>
<keyword evidence="4 7" id="KW-1133">Transmembrane helix</keyword>
<dbReference type="SUPFAM" id="SSF103473">
    <property type="entry name" value="MFS general substrate transporter"/>
    <property type="match status" value="1"/>
</dbReference>
<evidence type="ECO:0000256" key="3">
    <source>
        <dbReference type="ARBA" id="ARBA00022692"/>
    </source>
</evidence>
<dbReference type="InterPro" id="IPR011701">
    <property type="entry name" value="MFS"/>
</dbReference>
<keyword evidence="9" id="KW-1185">Reference proteome</keyword>
<evidence type="ECO:0000256" key="2">
    <source>
        <dbReference type="ARBA" id="ARBA00022448"/>
    </source>
</evidence>
<proteinExistence type="predicted"/>
<evidence type="ECO:0000313" key="8">
    <source>
        <dbReference type="EMBL" id="EPE05065.1"/>
    </source>
</evidence>
<dbReference type="eggNOG" id="KOG2533">
    <property type="taxonomic scope" value="Eukaryota"/>
</dbReference>
<reference evidence="8 9" key="1">
    <citation type="journal article" date="2013" name="BMC Genomics">
        <title>The genome and transcriptome of the pine saprophyte Ophiostoma piceae, and a comparison with the bark beetle-associated pine pathogen Grosmannia clavigera.</title>
        <authorList>
            <person name="Haridas S."/>
            <person name="Wang Y."/>
            <person name="Lim L."/>
            <person name="Massoumi Alamouti S."/>
            <person name="Jackman S."/>
            <person name="Docking R."/>
            <person name="Robertson G."/>
            <person name="Birol I."/>
            <person name="Bohlmann J."/>
            <person name="Breuil C."/>
        </authorList>
    </citation>
    <scope>NUCLEOTIDE SEQUENCE [LARGE SCALE GENOMIC DNA]</scope>
    <source>
        <strain evidence="8 9">UAMH 11346</strain>
    </source>
</reference>
<keyword evidence="3 7" id="KW-0812">Transmembrane</keyword>
<dbReference type="EMBL" id="KE148158">
    <property type="protein sequence ID" value="EPE05065.1"/>
    <property type="molecule type" value="Genomic_DNA"/>
</dbReference>
<feature type="transmembrane region" description="Helical" evidence="7">
    <location>
        <begin position="259"/>
        <end position="279"/>
    </location>
</feature>
<dbReference type="GO" id="GO:0016020">
    <property type="term" value="C:membrane"/>
    <property type="evidence" value="ECO:0007669"/>
    <property type="project" value="UniProtKB-SubCell"/>
</dbReference>
<keyword evidence="5 7" id="KW-0472">Membrane</keyword>
<keyword evidence="2" id="KW-0813">Transport</keyword>
<evidence type="ECO:0000313" key="9">
    <source>
        <dbReference type="Proteomes" id="UP000016923"/>
    </source>
</evidence>
<feature type="region of interest" description="Disordered" evidence="6">
    <location>
        <begin position="1"/>
        <end position="54"/>
    </location>
</feature>
<dbReference type="OMA" id="DVWIPSQ"/>
<accession>S3CW91</accession>
<feature type="transmembrane region" description="Helical" evidence="7">
    <location>
        <begin position="533"/>
        <end position="551"/>
    </location>
</feature>
<dbReference type="Pfam" id="PF07690">
    <property type="entry name" value="MFS_1"/>
    <property type="match status" value="1"/>
</dbReference>
<dbReference type="HOGENOM" id="CLU_001265_2_2_1"/>
<dbReference type="Proteomes" id="UP000016923">
    <property type="component" value="Unassembled WGS sequence"/>
</dbReference>
<evidence type="ECO:0000256" key="6">
    <source>
        <dbReference type="SAM" id="MobiDB-lite"/>
    </source>
</evidence>
<feature type="compositionally biased region" description="Polar residues" evidence="6">
    <location>
        <begin position="36"/>
        <end position="51"/>
    </location>
</feature>
<evidence type="ECO:0000256" key="5">
    <source>
        <dbReference type="ARBA" id="ARBA00023136"/>
    </source>
</evidence>
<protein>
    <submittedName>
        <fullName evidence="8">Phthalate transporter</fullName>
    </submittedName>
</protein>
<feature type="transmembrane region" description="Helical" evidence="7">
    <location>
        <begin position="408"/>
        <end position="427"/>
    </location>
</feature>
<dbReference type="PANTHER" id="PTHR43791:SF65">
    <property type="entry name" value="MAJOR FACILITATOR SUPERFAMILY (MFS) PROFILE DOMAIN-CONTAINING PROTEIN-RELATED"/>
    <property type="match status" value="1"/>
</dbReference>
<gene>
    <name evidence="8" type="ORF">F503_00219</name>
</gene>
<dbReference type="PANTHER" id="PTHR43791">
    <property type="entry name" value="PERMEASE-RELATED"/>
    <property type="match status" value="1"/>
</dbReference>
<feature type="transmembrane region" description="Helical" evidence="7">
    <location>
        <begin position="227"/>
        <end position="247"/>
    </location>
</feature>
<dbReference type="VEuPathDB" id="FungiDB:F503_00219"/>
<feature type="transmembrane region" description="Helical" evidence="7">
    <location>
        <begin position="434"/>
        <end position="454"/>
    </location>
</feature>
<organism evidence="8 9">
    <name type="scientific">Ophiostoma piceae (strain UAMH 11346)</name>
    <name type="common">Sap stain fungus</name>
    <dbReference type="NCBI Taxonomy" id="1262450"/>
    <lineage>
        <taxon>Eukaryota</taxon>
        <taxon>Fungi</taxon>
        <taxon>Dikarya</taxon>
        <taxon>Ascomycota</taxon>
        <taxon>Pezizomycotina</taxon>
        <taxon>Sordariomycetes</taxon>
        <taxon>Sordariomycetidae</taxon>
        <taxon>Ophiostomatales</taxon>
        <taxon>Ophiostomataceae</taxon>
        <taxon>Ophiostoma</taxon>
    </lineage>
</organism>
<dbReference type="InterPro" id="IPR036259">
    <property type="entry name" value="MFS_trans_sf"/>
</dbReference>